<evidence type="ECO:0000313" key="3">
    <source>
        <dbReference type="EMBL" id="CAL5139363.1"/>
    </source>
</evidence>
<organism evidence="3 4">
    <name type="scientific">Calicophoron daubneyi</name>
    <name type="common">Rumen fluke</name>
    <name type="synonym">Paramphistomum daubneyi</name>
    <dbReference type="NCBI Taxonomy" id="300641"/>
    <lineage>
        <taxon>Eukaryota</taxon>
        <taxon>Metazoa</taxon>
        <taxon>Spiralia</taxon>
        <taxon>Lophotrochozoa</taxon>
        <taxon>Platyhelminthes</taxon>
        <taxon>Trematoda</taxon>
        <taxon>Digenea</taxon>
        <taxon>Plagiorchiida</taxon>
        <taxon>Pronocephalata</taxon>
        <taxon>Paramphistomoidea</taxon>
        <taxon>Paramphistomidae</taxon>
        <taxon>Calicophoron</taxon>
    </lineage>
</organism>
<dbReference type="Gene3D" id="3.40.50.1460">
    <property type="match status" value="1"/>
</dbReference>
<sequence>MITVYLTTNAEWLGIRTHDHVSAGAAGANFALLISATSGDESSENEVSIANAYRLLRENNFPESNIVTFAYRNIEQRERKRAYGADPYGDVKVDYHGDRAKKSDALSGILDRSPQDDRGRKLLRCGPTDNVFVYYSAIERRKIAVRISQKSLAKFLGRLQSESRYNNLFLMLDVKSIGPQLLGTIVTLTRYFSIRAENIYPPLNEASTSVSLVGTSPSELGEKWIPEVQRIVREAPGNSMKLVEFAQLLERSVVGRRMYYHGDSGQLHVVDFLFIDKFLRRILVVKFNDVSQTKLADSRGAIQLPTSVCLLESDNSQQKSDSGATTSHPGSCKTAPVSADQN</sequence>
<dbReference type="EMBL" id="CAXLJL010000600">
    <property type="protein sequence ID" value="CAL5139363.1"/>
    <property type="molecule type" value="Genomic_DNA"/>
</dbReference>
<dbReference type="Proteomes" id="UP001497525">
    <property type="component" value="Unassembled WGS sequence"/>
</dbReference>
<comment type="caution">
    <text evidence="3">The sequence shown here is derived from an EMBL/GenBank/DDBJ whole genome shotgun (WGS) entry which is preliminary data.</text>
</comment>
<name>A0AAV2TWU4_CALDB</name>
<protein>
    <submittedName>
        <fullName evidence="3">Uncharacterized protein</fullName>
    </submittedName>
</protein>
<evidence type="ECO:0000256" key="2">
    <source>
        <dbReference type="SAM" id="MobiDB-lite"/>
    </source>
</evidence>
<comment type="similarity">
    <text evidence="1">Belongs to the peptidase C13 family.</text>
</comment>
<feature type="compositionally biased region" description="Polar residues" evidence="2">
    <location>
        <begin position="314"/>
        <end position="329"/>
    </location>
</feature>
<dbReference type="AlphaFoldDB" id="A0AAV2TWU4"/>
<dbReference type="GO" id="GO:0006508">
    <property type="term" value="P:proteolysis"/>
    <property type="evidence" value="ECO:0007669"/>
    <property type="project" value="InterPro"/>
</dbReference>
<dbReference type="InterPro" id="IPR001096">
    <property type="entry name" value="Peptidase_C13"/>
</dbReference>
<proteinExistence type="inferred from homology"/>
<feature type="region of interest" description="Disordered" evidence="2">
    <location>
        <begin position="314"/>
        <end position="342"/>
    </location>
</feature>
<evidence type="ECO:0000256" key="1">
    <source>
        <dbReference type="ARBA" id="ARBA00009941"/>
    </source>
</evidence>
<accession>A0AAV2TWU4</accession>
<gene>
    <name evidence="3" type="ORF">CDAUBV1_LOCUS14394</name>
</gene>
<dbReference type="GO" id="GO:0008233">
    <property type="term" value="F:peptidase activity"/>
    <property type="evidence" value="ECO:0007669"/>
    <property type="project" value="InterPro"/>
</dbReference>
<dbReference type="Pfam" id="PF01650">
    <property type="entry name" value="Peptidase_C13"/>
    <property type="match status" value="1"/>
</dbReference>
<evidence type="ECO:0000313" key="4">
    <source>
        <dbReference type="Proteomes" id="UP001497525"/>
    </source>
</evidence>
<reference evidence="3" key="1">
    <citation type="submission" date="2024-06" db="EMBL/GenBank/DDBJ databases">
        <authorList>
            <person name="Liu X."/>
            <person name="Lenzi L."/>
            <person name="Haldenby T S."/>
            <person name="Uol C."/>
        </authorList>
    </citation>
    <scope>NUCLEOTIDE SEQUENCE</scope>
</reference>